<dbReference type="RefSeq" id="WP_201081811.1">
    <property type="nucleotide sequence ID" value="NZ_CP067421.1"/>
</dbReference>
<feature type="domain" description="ABC transporter" evidence="4">
    <location>
        <begin position="9"/>
        <end position="248"/>
    </location>
</feature>
<dbReference type="GO" id="GO:0005524">
    <property type="term" value="F:ATP binding"/>
    <property type="evidence" value="ECO:0007669"/>
    <property type="project" value="UniProtKB-KW"/>
</dbReference>
<accession>A0ABX7BE62</accession>
<geneLocation type="plasmid" evidence="5 6">
    <name>pTT6-1</name>
</geneLocation>
<reference evidence="5" key="1">
    <citation type="submission" date="2021-02" db="EMBL/GenBank/DDBJ databases">
        <title>Skermanella TT6 skin isolate.</title>
        <authorList>
            <person name="Lee K."/>
            <person name="Ganzorig M."/>
        </authorList>
    </citation>
    <scope>NUCLEOTIDE SEQUENCE</scope>
    <source>
        <strain evidence="5">TT6</strain>
    </source>
</reference>
<dbReference type="CDD" id="cd03255">
    <property type="entry name" value="ABC_MJ0796_LolCDE_FtsE"/>
    <property type="match status" value="1"/>
</dbReference>
<gene>
    <name evidence="5" type="ORF">IGS68_29980</name>
</gene>
<keyword evidence="1" id="KW-0813">Transport</keyword>
<keyword evidence="3 5" id="KW-0067">ATP-binding</keyword>
<protein>
    <submittedName>
        <fullName evidence="5">ABC transporter ATP-binding protein</fullName>
    </submittedName>
</protein>
<dbReference type="InterPro" id="IPR003439">
    <property type="entry name" value="ABC_transporter-like_ATP-bd"/>
</dbReference>
<keyword evidence="2" id="KW-0547">Nucleotide-binding</keyword>
<evidence type="ECO:0000256" key="2">
    <source>
        <dbReference type="ARBA" id="ARBA00022741"/>
    </source>
</evidence>
<evidence type="ECO:0000256" key="1">
    <source>
        <dbReference type="ARBA" id="ARBA00022448"/>
    </source>
</evidence>
<dbReference type="InterPro" id="IPR003593">
    <property type="entry name" value="AAA+_ATPase"/>
</dbReference>
<evidence type="ECO:0000313" key="6">
    <source>
        <dbReference type="Proteomes" id="UP000595197"/>
    </source>
</evidence>
<dbReference type="InterPro" id="IPR017911">
    <property type="entry name" value="MacB-like_ATP-bd"/>
</dbReference>
<dbReference type="SUPFAM" id="SSF52540">
    <property type="entry name" value="P-loop containing nucleoside triphosphate hydrolases"/>
    <property type="match status" value="1"/>
</dbReference>
<name>A0ABX7BE62_9PROT</name>
<dbReference type="Proteomes" id="UP000595197">
    <property type="component" value="Plasmid pTT6-1"/>
</dbReference>
<proteinExistence type="predicted"/>
<evidence type="ECO:0000256" key="3">
    <source>
        <dbReference type="ARBA" id="ARBA00022840"/>
    </source>
</evidence>
<dbReference type="InterPro" id="IPR015854">
    <property type="entry name" value="ABC_transpr_LolD-like"/>
</dbReference>
<organism evidence="5 6">
    <name type="scientific">Skermanella cutis</name>
    <dbReference type="NCBI Taxonomy" id="2775420"/>
    <lineage>
        <taxon>Bacteria</taxon>
        <taxon>Pseudomonadati</taxon>
        <taxon>Pseudomonadota</taxon>
        <taxon>Alphaproteobacteria</taxon>
        <taxon>Rhodospirillales</taxon>
        <taxon>Azospirillaceae</taxon>
        <taxon>Skermanella</taxon>
    </lineage>
</organism>
<dbReference type="PROSITE" id="PS00211">
    <property type="entry name" value="ABC_TRANSPORTER_1"/>
    <property type="match status" value="1"/>
</dbReference>
<dbReference type="SMART" id="SM00382">
    <property type="entry name" value="AAA"/>
    <property type="match status" value="1"/>
</dbReference>
<dbReference type="InterPro" id="IPR017871">
    <property type="entry name" value="ABC_transporter-like_CS"/>
</dbReference>
<dbReference type="PANTHER" id="PTHR24220">
    <property type="entry name" value="IMPORT ATP-BINDING PROTEIN"/>
    <property type="match status" value="1"/>
</dbReference>
<dbReference type="PROSITE" id="PS50893">
    <property type="entry name" value="ABC_TRANSPORTER_2"/>
    <property type="match status" value="1"/>
</dbReference>
<evidence type="ECO:0000259" key="4">
    <source>
        <dbReference type="PROSITE" id="PS50893"/>
    </source>
</evidence>
<keyword evidence="6" id="KW-1185">Reference proteome</keyword>
<evidence type="ECO:0000313" key="5">
    <source>
        <dbReference type="EMBL" id="QQP92698.1"/>
    </source>
</evidence>
<dbReference type="Gene3D" id="3.40.50.300">
    <property type="entry name" value="P-loop containing nucleotide triphosphate hydrolases"/>
    <property type="match status" value="1"/>
</dbReference>
<keyword evidence="5" id="KW-0614">Plasmid</keyword>
<dbReference type="EMBL" id="CP067421">
    <property type="protein sequence ID" value="QQP92698.1"/>
    <property type="molecule type" value="Genomic_DNA"/>
</dbReference>
<sequence length="250" mass="26779">MRPARAPSIALSSVERSFTSGAITARVLKGITLEIWPGEMTLIVGPSGSGKSTLLAIASGLMRPSAGRVVTLGVDLGCLDDRAMDRFRLEHCGFVFQGFNLFVALTALEQVVYPLQFSTRRGSAADLGARRALEVVGLADKTHLYPQELSGGEKQRVAVARAIAKDPGLLFADEPTSALDRENGSRIARMLHTLAHDRDATVLCVSHDQRLIDHADRVIRIEDGLITADERHAPAAPLAGGPRSLLETAP</sequence>
<dbReference type="InterPro" id="IPR027417">
    <property type="entry name" value="P-loop_NTPase"/>
</dbReference>
<dbReference type="Pfam" id="PF00005">
    <property type="entry name" value="ABC_tran"/>
    <property type="match status" value="1"/>
</dbReference>